<evidence type="ECO:0000313" key="6">
    <source>
        <dbReference type="EMBL" id="KAF2277052.1"/>
    </source>
</evidence>
<feature type="transmembrane region" description="Helical" evidence="5">
    <location>
        <begin position="262"/>
        <end position="285"/>
    </location>
</feature>
<keyword evidence="4 5" id="KW-0472">Membrane</keyword>
<organism evidence="6 7">
    <name type="scientific">Westerdykella ornata</name>
    <dbReference type="NCBI Taxonomy" id="318751"/>
    <lineage>
        <taxon>Eukaryota</taxon>
        <taxon>Fungi</taxon>
        <taxon>Dikarya</taxon>
        <taxon>Ascomycota</taxon>
        <taxon>Pezizomycotina</taxon>
        <taxon>Dothideomycetes</taxon>
        <taxon>Pleosporomycetidae</taxon>
        <taxon>Pleosporales</taxon>
        <taxon>Sporormiaceae</taxon>
        <taxon>Westerdykella</taxon>
    </lineage>
</organism>
<reference evidence="6" key="1">
    <citation type="journal article" date="2020" name="Stud. Mycol.">
        <title>101 Dothideomycetes genomes: a test case for predicting lifestyles and emergence of pathogens.</title>
        <authorList>
            <person name="Haridas S."/>
            <person name="Albert R."/>
            <person name="Binder M."/>
            <person name="Bloem J."/>
            <person name="Labutti K."/>
            <person name="Salamov A."/>
            <person name="Andreopoulos B."/>
            <person name="Baker S."/>
            <person name="Barry K."/>
            <person name="Bills G."/>
            <person name="Bluhm B."/>
            <person name="Cannon C."/>
            <person name="Castanera R."/>
            <person name="Culley D."/>
            <person name="Daum C."/>
            <person name="Ezra D."/>
            <person name="Gonzalez J."/>
            <person name="Henrissat B."/>
            <person name="Kuo A."/>
            <person name="Liang C."/>
            <person name="Lipzen A."/>
            <person name="Lutzoni F."/>
            <person name="Magnuson J."/>
            <person name="Mondo S."/>
            <person name="Nolan M."/>
            <person name="Ohm R."/>
            <person name="Pangilinan J."/>
            <person name="Park H.-J."/>
            <person name="Ramirez L."/>
            <person name="Alfaro M."/>
            <person name="Sun H."/>
            <person name="Tritt A."/>
            <person name="Yoshinaga Y."/>
            <person name="Zwiers L.-H."/>
            <person name="Turgeon B."/>
            <person name="Goodwin S."/>
            <person name="Spatafora J."/>
            <person name="Crous P."/>
            <person name="Grigoriev I."/>
        </authorList>
    </citation>
    <scope>NUCLEOTIDE SEQUENCE</scope>
    <source>
        <strain evidence="6">CBS 379.55</strain>
    </source>
</reference>
<name>A0A6A6JKP3_WESOR</name>
<feature type="transmembrane region" description="Helical" evidence="5">
    <location>
        <begin position="225"/>
        <end position="250"/>
    </location>
</feature>
<dbReference type="AlphaFoldDB" id="A0A6A6JKP3"/>
<gene>
    <name evidence="6" type="ORF">EI97DRAFT_432664</name>
</gene>
<keyword evidence="2 5" id="KW-0812">Transmembrane</keyword>
<dbReference type="Pfam" id="PF03619">
    <property type="entry name" value="Solute_trans_a"/>
    <property type="match status" value="1"/>
</dbReference>
<dbReference type="PANTHER" id="PTHR23423">
    <property type="entry name" value="ORGANIC SOLUTE TRANSPORTER-RELATED"/>
    <property type="match status" value="1"/>
</dbReference>
<proteinExistence type="predicted"/>
<dbReference type="GeneID" id="54551388"/>
<dbReference type="GO" id="GO:0016020">
    <property type="term" value="C:membrane"/>
    <property type="evidence" value="ECO:0007669"/>
    <property type="project" value="UniProtKB-SubCell"/>
</dbReference>
<feature type="transmembrane region" description="Helical" evidence="5">
    <location>
        <begin position="306"/>
        <end position="330"/>
    </location>
</feature>
<dbReference type="EMBL" id="ML986491">
    <property type="protein sequence ID" value="KAF2277052.1"/>
    <property type="molecule type" value="Genomic_DNA"/>
</dbReference>
<keyword evidence="3 5" id="KW-1133">Transmembrane helix</keyword>
<feature type="transmembrane region" description="Helical" evidence="5">
    <location>
        <begin position="188"/>
        <end position="213"/>
    </location>
</feature>
<evidence type="ECO:0000256" key="4">
    <source>
        <dbReference type="ARBA" id="ARBA00023136"/>
    </source>
</evidence>
<evidence type="ECO:0000256" key="2">
    <source>
        <dbReference type="ARBA" id="ARBA00022692"/>
    </source>
</evidence>
<dbReference type="SMART" id="SM01417">
    <property type="entry name" value="Solute_trans_a"/>
    <property type="match status" value="1"/>
</dbReference>
<sequence length="465" mass="53537">MEARSFFKTWPFDDIFPLEFGRKSICETANEAREGVSNIHLWRKYPLTFHDVGLILCASFTALALGLSVYLIWRHASHFLKRQEQKCIIRILLMVPIYAVVSFLSYLAYHGAVYFELARDCYEPVTIASFFSLLCHYVAPTLHEQKDYFRNIEPKNWIPPLCWLQRLAGGQDKGWLRRARSGLTWFNIIWVAVFQYCIVRPIFTLIAAVAQYYGRYCHSSKDPRFAYVWVLGFEATSLTVAMYCLMQFYIQLKQDIAVHRPGLKFMCIKLVLFFCFWQTHVIALLTAKDGPIKPAKQWISGPDLRVGLPSLLVCAEMAAFALLHIFTFDWQPYNLNGKGLLEGTTEDQPGVYACGPLCAILIAANPWDIMKGFGRGIRWLVLGVRRRKRDHSYHGVQQSTLAERRLAALSTSYGVEVRFGQTSWYDGNARTLRRFSEHISTGVEVTEWRGLRGPTRRRRAVAKTI</sequence>
<evidence type="ECO:0000256" key="1">
    <source>
        <dbReference type="ARBA" id="ARBA00004141"/>
    </source>
</evidence>
<dbReference type="InterPro" id="IPR005178">
    <property type="entry name" value="Ostalpha/TMEM184C"/>
</dbReference>
<evidence type="ECO:0000256" key="3">
    <source>
        <dbReference type="ARBA" id="ARBA00022989"/>
    </source>
</evidence>
<dbReference type="OrthoDB" id="5348404at2759"/>
<keyword evidence="7" id="KW-1185">Reference proteome</keyword>
<protein>
    <submittedName>
        <fullName evidence="6">DUF300-domain-containing protein</fullName>
    </submittedName>
</protein>
<comment type="subcellular location">
    <subcellularLocation>
        <location evidence="1">Membrane</location>
        <topology evidence="1">Multi-pass membrane protein</topology>
    </subcellularLocation>
</comment>
<accession>A0A6A6JKP3</accession>
<dbReference type="RefSeq" id="XP_033654591.1">
    <property type="nucleotide sequence ID" value="XM_033798213.1"/>
</dbReference>
<evidence type="ECO:0000256" key="5">
    <source>
        <dbReference type="SAM" id="Phobius"/>
    </source>
</evidence>
<feature type="transmembrane region" description="Helical" evidence="5">
    <location>
        <begin position="87"/>
        <end position="109"/>
    </location>
</feature>
<feature type="transmembrane region" description="Helical" evidence="5">
    <location>
        <begin position="52"/>
        <end position="73"/>
    </location>
</feature>
<dbReference type="Proteomes" id="UP000800097">
    <property type="component" value="Unassembled WGS sequence"/>
</dbReference>
<evidence type="ECO:0000313" key="7">
    <source>
        <dbReference type="Proteomes" id="UP000800097"/>
    </source>
</evidence>